<dbReference type="EMBL" id="MIGX01000065">
    <property type="protein sequence ID" value="PPT90276.1"/>
    <property type="molecule type" value="Genomic_DNA"/>
</dbReference>
<name>A0A2S6ZDN0_9XANT</name>
<dbReference type="Proteomes" id="UP000239898">
    <property type="component" value="Unassembled WGS sequence"/>
</dbReference>
<sequence>MNDSSALFANPLLEVSDFDSASGRPMKLCVVPSAREPVRFAIPSIYMELVGEFDGARSLNEAVDAFCERHPGIYARDWSCRLVQQSLLPKGILVHAQQDPGRVAVSAQPRRAFLFIKLPIIKPGVVDPVAERPGFMFARPALLLGLLLFIGSHVYVVAADGNSPQLLKAHALRPARAPHA</sequence>
<keyword evidence="3" id="KW-1185">Reference proteome</keyword>
<gene>
    <name evidence="2" type="ORF">XthCFBP4691_13230</name>
</gene>
<evidence type="ECO:0000313" key="3">
    <source>
        <dbReference type="Proteomes" id="UP000239898"/>
    </source>
</evidence>
<dbReference type="AlphaFoldDB" id="A0A2S6ZDN0"/>
<keyword evidence="1" id="KW-1133">Transmembrane helix</keyword>
<keyword evidence="1" id="KW-0472">Membrane</keyword>
<proteinExistence type="predicted"/>
<reference evidence="2 3" key="1">
    <citation type="submission" date="2016-08" db="EMBL/GenBank/DDBJ databases">
        <title>Evolution of the type three secretion system and type three effector repertoires in Xanthomonas.</title>
        <authorList>
            <person name="Merda D."/>
            <person name="Briand M."/>
            <person name="Bosis E."/>
            <person name="Rousseau C."/>
            <person name="Portier P."/>
            <person name="Jacques M.-A."/>
            <person name="Fischer-Le Saux M."/>
        </authorList>
    </citation>
    <scope>NUCLEOTIDE SEQUENCE [LARGE SCALE GENOMIC DNA]</scope>
    <source>
        <strain evidence="2 3">CFBP 4691</strain>
    </source>
</reference>
<evidence type="ECO:0000313" key="2">
    <source>
        <dbReference type="EMBL" id="PPT90276.1"/>
    </source>
</evidence>
<accession>A0A2S6ZDN0</accession>
<dbReference type="OrthoDB" id="9759690at2"/>
<comment type="caution">
    <text evidence="2">The sequence shown here is derived from an EMBL/GenBank/DDBJ whole genome shotgun (WGS) entry which is preliminary data.</text>
</comment>
<feature type="transmembrane region" description="Helical" evidence="1">
    <location>
        <begin position="141"/>
        <end position="158"/>
    </location>
</feature>
<keyword evidence="1" id="KW-0812">Transmembrane</keyword>
<organism evidence="2 3">
    <name type="scientific">Xanthomonas theicola</name>
    <dbReference type="NCBI Taxonomy" id="56464"/>
    <lineage>
        <taxon>Bacteria</taxon>
        <taxon>Pseudomonadati</taxon>
        <taxon>Pseudomonadota</taxon>
        <taxon>Gammaproteobacteria</taxon>
        <taxon>Lysobacterales</taxon>
        <taxon>Lysobacteraceae</taxon>
        <taxon>Xanthomonas</taxon>
    </lineage>
</organism>
<protein>
    <submittedName>
        <fullName evidence="2">Uncharacterized protein</fullName>
    </submittedName>
</protein>
<evidence type="ECO:0000256" key="1">
    <source>
        <dbReference type="SAM" id="Phobius"/>
    </source>
</evidence>